<dbReference type="GO" id="GO:0016818">
    <property type="term" value="F:hydrolase activity, acting on acid anhydrides, in phosphorus-containing anhydrides"/>
    <property type="evidence" value="ECO:0007669"/>
    <property type="project" value="InterPro"/>
</dbReference>
<name>A0A1J4SCR5_9BACT</name>
<dbReference type="Pfam" id="PF00270">
    <property type="entry name" value="DEAD"/>
    <property type="match status" value="1"/>
</dbReference>
<evidence type="ECO:0000256" key="2">
    <source>
        <dbReference type="ARBA" id="ARBA00022741"/>
    </source>
</evidence>
<dbReference type="Gene3D" id="3.40.50.300">
    <property type="entry name" value="P-loop containing nucleotide triphosphate hydrolases"/>
    <property type="match status" value="2"/>
</dbReference>
<comment type="cofactor">
    <cofactor evidence="1">
        <name>[4Fe-4S] cluster</name>
        <dbReference type="ChEBI" id="CHEBI:49883"/>
    </cofactor>
</comment>
<comment type="catalytic activity">
    <reaction evidence="7">
        <text>ATP + H2O = ADP + phosphate + H(+)</text>
        <dbReference type="Rhea" id="RHEA:13065"/>
        <dbReference type="ChEBI" id="CHEBI:15377"/>
        <dbReference type="ChEBI" id="CHEBI:15378"/>
        <dbReference type="ChEBI" id="CHEBI:30616"/>
        <dbReference type="ChEBI" id="CHEBI:43474"/>
        <dbReference type="ChEBI" id="CHEBI:456216"/>
        <dbReference type="EC" id="5.6.2.3"/>
    </reaction>
</comment>
<evidence type="ECO:0000256" key="3">
    <source>
        <dbReference type="ARBA" id="ARBA00022801"/>
    </source>
</evidence>
<dbReference type="GO" id="GO:0005524">
    <property type="term" value="F:ATP binding"/>
    <property type="evidence" value="ECO:0007669"/>
    <property type="project" value="UniProtKB-KW"/>
</dbReference>
<dbReference type="GO" id="GO:0003676">
    <property type="term" value="F:nucleic acid binding"/>
    <property type="evidence" value="ECO:0007669"/>
    <property type="project" value="InterPro"/>
</dbReference>
<keyword evidence="2" id="KW-0547">Nucleotide-binding</keyword>
<dbReference type="InterPro" id="IPR011545">
    <property type="entry name" value="DEAD/DEAH_box_helicase_dom"/>
</dbReference>
<dbReference type="PROSITE" id="PS51193">
    <property type="entry name" value="HELICASE_ATP_BIND_2"/>
    <property type="match status" value="1"/>
</dbReference>
<comment type="similarity">
    <text evidence="5">Belongs to the helicase family. DinG subfamily.</text>
</comment>
<dbReference type="InterPro" id="IPR027417">
    <property type="entry name" value="P-loop_NTPase"/>
</dbReference>
<reference evidence="9 10" key="1">
    <citation type="journal article" date="2016" name="Environ. Microbiol.">
        <title>Genomic resolution of a cold subsurface aquifer community provides metabolic insights for novel microbes adapted to high CO concentrations.</title>
        <authorList>
            <person name="Probst A.J."/>
            <person name="Castelle C.J."/>
            <person name="Singh A."/>
            <person name="Brown C.T."/>
            <person name="Anantharaman K."/>
            <person name="Sharon I."/>
            <person name="Hug L.A."/>
            <person name="Burstein D."/>
            <person name="Emerson J.B."/>
            <person name="Thomas B.C."/>
            <person name="Banfield J.F."/>
        </authorList>
    </citation>
    <scope>NUCLEOTIDE SEQUENCE [LARGE SCALE GENOMIC DNA]</scope>
    <source>
        <strain evidence="9">CG1_02_38_46</strain>
    </source>
</reference>
<dbReference type="SMART" id="SM00487">
    <property type="entry name" value="DEXDc"/>
    <property type="match status" value="1"/>
</dbReference>
<evidence type="ECO:0000256" key="4">
    <source>
        <dbReference type="ARBA" id="ARBA00022840"/>
    </source>
</evidence>
<evidence type="ECO:0000259" key="8">
    <source>
        <dbReference type="PROSITE" id="PS51193"/>
    </source>
</evidence>
<dbReference type="GO" id="GO:0043139">
    <property type="term" value="F:5'-3' DNA helicase activity"/>
    <property type="evidence" value="ECO:0007669"/>
    <property type="project" value="UniProtKB-EC"/>
</dbReference>
<evidence type="ECO:0000313" key="9">
    <source>
        <dbReference type="EMBL" id="OIN96037.1"/>
    </source>
</evidence>
<dbReference type="PANTHER" id="PTHR11472">
    <property type="entry name" value="DNA REPAIR DEAD HELICASE RAD3/XP-D SUBFAMILY MEMBER"/>
    <property type="match status" value="1"/>
</dbReference>
<dbReference type="PANTHER" id="PTHR11472:SF34">
    <property type="entry name" value="REGULATOR OF TELOMERE ELONGATION HELICASE 1"/>
    <property type="match status" value="1"/>
</dbReference>
<evidence type="ECO:0000256" key="7">
    <source>
        <dbReference type="ARBA" id="ARBA00048954"/>
    </source>
</evidence>
<dbReference type="Proteomes" id="UP000182278">
    <property type="component" value="Unassembled WGS sequence"/>
</dbReference>
<protein>
    <recommendedName>
        <fullName evidence="6">DNA 5'-3' helicase</fullName>
        <ecNumber evidence="6">5.6.2.3</ecNumber>
    </recommendedName>
</protein>
<evidence type="ECO:0000313" key="10">
    <source>
        <dbReference type="Proteomes" id="UP000182278"/>
    </source>
</evidence>
<dbReference type="GO" id="GO:0006139">
    <property type="term" value="P:nucleobase-containing compound metabolic process"/>
    <property type="evidence" value="ECO:0007669"/>
    <property type="project" value="InterPro"/>
</dbReference>
<dbReference type="Pfam" id="PF13307">
    <property type="entry name" value="Helicase_C_2"/>
    <property type="match status" value="1"/>
</dbReference>
<evidence type="ECO:0000256" key="6">
    <source>
        <dbReference type="ARBA" id="ARBA00044969"/>
    </source>
</evidence>
<dbReference type="AlphaFoldDB" id="A0A1J4SCR5"/>
<keyword evidence="3" id="KW-0378">Hydrolase</keyword>
<comment type="caution">
    <text evidence="9">The sequence shown here is derived from an EMBL/GenBank/DDBJ whole genome shotgun (WGS) entry which is preliminary data.</text>
</comment>
<accession>A0A1J4SCR5</accession>
<dbReference type="InterPro" id="IPR006555">
    <property type="entry name" value="ATP-dep_Helicase_C"/>
</dbReference>
<feature type="domain" description="Helicase ATP-binding" evidence="8">
    <location>
        <begin position="12"/>
        <end position="278"/>
    </location>
</feature>
<dbReference type="SMART" id="SM00491">
    <property type="entry name" value="HELICc2"/>
    <property type="match status" value="1"/>
</dbReference>
<dbReference type="InterPro" id="IPR014013">
    <property type="entry name" value="Helic_SF1/SF2_ATP-bd_DinG/Rad3"/>
</dbReference>
<evidence type="ECO:0000256" key="5">
    <source>
        <dbReference type="ARBA" id="ARBA00038058"/>
    </source>
</evidence>
<proteinExistence type="inferred from homology"/>
<dbReference type="InterPro" id="IPR045028">
    <property type="entry name" value="DinG/Rad3-like"/>
</dbReference>
<dbReference type="InterPro" id="IPR014001">
    <property type="entry name" value="Helicase_ATP-bd"/>
</dbReference>
<dbReference type="EMBL" id="MNUO01000115">
    <property type="protein sequence ID" value="OIN96037.1"/>
    <property type="molecule type" value="Genomic_DNA"/>
</dbReference>
<dbReference type="EC" id="5.6.2.3" evidence="6"/>
<sequence length="682" mass="77980">MKIIEIFKKNGPIACRLQGYESRPEQIEMVRAIYETIVNEEHLIVEAGTGIGKSLAYMVPFIYWAIEQDKRVIISTFTKALQQQLVEKDIPFLQESLDIKFNYALCVGGQNYLCMRRLDQSGQHGLFETKTELKQLEDVFEWRMQTRTGIISELHFEPLNSVWGKVCREADLCMGKNCLHHEDCFYRKAKKKQCQSQILVVNHHLFFANLASGEKALPEYDAIVFDEAHTLEEVATNYLGVEVSNYKLKFLLDSISSPRTGKGLLGSLKNIAEVGSVREEDKKRKIEKLVADVRIAADVFFSNIIEKCPPVPTGSLWKTNSFRIRQPNFIPNTLTEPLLILSSYLKTLLPILKDCLAEEKIEINALSTRAKIIGNEVETILAQSLRDYVYWVETIKSSRYSRYILHASPVNVGELMKEMVFNRISPVVLTSATLSTNGSFNYFKERIGLDETSELILGSPFNFKENALLYISPSLSDPSNETKNYTNEVARQITQILEIVRGRTFVLFTSFKMMNEIHNSLKDFPELKILRQGDLPRYKMLKKFKEGVNLKNGGFVLFGTNTFWQGVDVPGRALECVIIVKLPFAAPFDPVTETKIEYLQKEGKDPFLLYQVPQAIIMLKQGFGRLIRTKEDIGVVAILDPRLRTRSYGKMFLKSLPECKITSDIEEIDKFFSKIKLHTVFT</sequence>
<dbReference type="SUPFAM" id="SSF52540">
    <property type="entry name" value="P-loop containing nucleoside triphosphate hydrolases"/>
    <property type="match status" value="1"/>
</dbReference>
<organism evidence="9 10">
    <name type="scientific">Candidatus Desantisbacteria bacterium CG1_02_38_46</name>
    <dbReference type="NCBI Taxonomy" id="1817893"/>
    <lineage>
        <taxon>Bacteria</taxon>
        <taxon>Candidatus Desantisiibacteriota</taxon>
    </lineage>
</organism>
<dbReference type="STRING" id="1817893.AUJ66_07540"/>
<keyword evidence="4" id="KW-0067">ATP-binding</keyword>
<gene>
    <name evidence="9" type="ORF">AUJ66_07540</name>
</gene>
<evidence type="ECO:0000256" key="1">
    <source>
        <dbReference type="ARBA" id="ARBA00001966"/>
    </source>
</evidence>